<dbReference type="InterPro" id="IPR041898">
    <property type="entry name" value="MAGE_WH1"/>
</dbReference>
<dbReference type="PROSITE" id="PS50838">
    <property type="entry name" value="MAGE"/>
    <property type="match status" value="1"/>
</dbReference>
<dbReference type="Gene3D" id="1.10.10.1210">
    <property type="entry name" value="MAGE homology domain, winged helix WH2 motif"/>
    <property type="match status" value="1"/>
</dbReference>
<dbReference type="InterPro" id="IPR041899">
    <property type="entry name" value="MAGE_WH2"/>
</dbReference>
<dbReference type="PANTHER" id="PTHR11736:SF14">
    <property type="entry name" value="NSE3 HOMOLOG, SMC5-SMC6 COMPLEX COMPONENT"/>
    <property type="match status" value="1"/>
</dbReference>
<dbReference type="EMBL" id="JAIFTL010000014">
    <property type="protein sequence ID" value="KAG9326779.1"/>
    <property type="molecule type" value="Genomic_DNA"/>
</dbReference>
<accession>A0A9P8AA97</accession>
<dbReference type="AlphaFoldDB" id="A0A9P8AA97"/>
<dbReference type="GO" id="GO:0006281">
    <property type="term" value="P:DNA repair"/>
    <property type="evidence" value="ECO:0007669"/>
    <property type="project" value="TreeGrafter"/>
</dbReference>
<dbReference type="GO" id="GO:0005634">
    <property type="term" value="C:nucleus"/>
    <property type="evidence" value="ECO:0007669"/>
    <property type="project" value="TreeGrafter"/>
</dbReference>
<evidence type="ECO:0000313" key="4">
    <source>
        <dbReference type="Proteomes" id="UP000717515"/>
    </source>
</evidence>
<feature type="compositionally biased region" description="Polar residues" evidence="1">
    <location>
        <begin position="38"/>
        <end position="47"/>
    </location>
</feature>
<dbReference type="Proteomes" id="UP000717515">
    <property type="component" value="Unassembled WGS sequence"/>
</dbReference>
<evidence type="ECO:0000256" key="1">
    <source>
        <dbReference type="SAM" id="MobiDB-lite"/>
    </source>
</evidence>
<gene>
    <name evidence="3" type="ORF">KVV02_008669</name>
</gene>
<name>A0A9P8AA97_MORAP</name>
<dbReference type="Pfam" id="PF01454">
    <property type="entry name" value="MAGE"/>
    <property type="match status" value="1"/>
</dbReference>
<evidence type="ECO:0000259" key="2">
    <source>
        <dbReference type="PROSITE" id="PS50838"/>
    </source>
</evidence>
<dbReference type="InterPro" id="IPR002190">
    <property type="entry name" value="MHD_dom"/>
</dbReference>
<reference evidence="3" key="1">
    <citation type="submission" date="2021-07" db="EMBL/GenBank/DDBJ databases">
        <title>Draft genome of Mortierella alpina, strain LL118, isolated from an aspen leaf litter sample.</title>
        <authorList>
            <person name="Yang S."/>
            <person name="Vinatzer B.A."/>
        </authorList>
    </citation>
    <scope>NUCLEOTIDE SEQUENCE</scope>
    <source>
        <strain evidence="3">LL118</strain>
    </source>
</reference>
<comment type="caution">
    <text evidence="3">The sequence shown here is derived from an EMBL/GenBank/DDBJ whole genome shotgun (WGS) entry which is preliminary data.</text>
</comment>
<dbReference type="Gene3D" id="1.10.10.1200">
    <property type="entry name" value="MAGE homology domain, winged helix WH1 motif"/>
    <property type="match status" value="1"/>
</dbReference>
<evidence type="ECO:0000313" key="3">
    <source>
        <dbReference type="EMBL" id="KAG9326779.1"/>
    </source>
</evidence>
<feature type="domain" description="MAGE" evidence="2">
    <location>
        <begin position="116"/>
        <end position="292"/>
    </location>
</feature>
<sequence length="327" mass="36611">MSDRRRRNVLNNDEDYGSKAASSSSSSRTYGKRGAPADSQSQASGSQKRVMRDDSDQDEESYAPIPIRSTGSGTKLAASSSNSSSQVNIPPEDFERLIKDVVRLAIFTSHSDAALKRDDIRGVLNDHTRLFDRVFEKAQERLRDVFGMELAELKTKGRSGQAEEKGTKSYYLRNILPQELIASPVVDWESESADMGLLMVTLALIMVREGSILENVLMSHYRRMSLLEDASPFGDVTKKLEMYIKKRYLERVKLDHLDDSGEKAEIEYRWGARARVEVPEENVIKFIQEVFGPEAPSTLEANIRKATGLKCKGKEPKEQAGSPASQQ</sequence>
<protein>
    <recommendedName>
        <fullName evidence="2">MAGE domain-containing protein</fullName>
    </recommendedName>
</protein>
<feature type="region of interest" description="Disordered" evidence="1">
    <location>
        <begin position="1"/>
        <end position="89"/>
    </location>
</feature>
<organism evidence="3 4">
    <name type="scientific">Mortierella alpina</name>
    <name type="common">Oleaginous fungus</name>
    <name type="synonym">Mortierella renispora</name>
    <dbReference type="NCBI Taxonomy" id="64518"/>
    <lineage>
        <taxon>Eukaryota</taxon>
        <taxon>Fungi</taxon>
        <taxon>Fungi incertae sedis</taxon>
        <taxon>Mucoromycota</taxon>
        <taxon>Mortierellomycotina</taxon>
        <taxon>Mortierellomycetes</taxon>
        <taxon>Mortierellales</taxon>
        <taxon>Mortierellaceae</taxon>
        <taxon>Mortierella</taxon>
    </lineage>
</organism>
<dbReference type="InterPro" id="IPR037445">
    <property type="entry name" value="MAGE"/>
</dbReference>
<feature type="region of interest" description="Disordered" evidence="1">
    <location>
        <begin position="308"/>
        <end position="327"/>
    </location>
</feature>
<dbReference type="SMART" id="SM01373">
    <property type="entry name" value="MAGE"/>
    <property type="match status" value="1"/>
</dbReference>
<dbReference type="PANTHER" id="PTHR11736">
    <property type="entry name" value="MELANOMA-ASSOCIATED ANTIGEN MAGE ANTIGEN"/>
    <property type="match status" value="1"/>
</dbReference>
<feature type="compositionally biased region" description="Low complexity" evidence="1">
    <location>
        <begin position="18"/>
        <end position="27"/>
    </location>
</feature>
<proteinExistence type="predicted"/>